<protein>
    <submittedName>
        <fullName evidence="9">Kynurenine 3-monooxygenase</fullName>
    </submittedName>
</protein>
<evidence type="ECO:0000256" key="4">
    <source>
        <dbReference type="ARBA" id="ARBA00022857"/>
    </source>
</evidence>
<dbReference type="EMBL" id="BNEA01000015">
    <property type="protein sequence ID" value="GHI56598.1"/>
    <property type="molecule type" value="Genomic_DNA"/>
</dbReference>
<dbReference type="InterPro" id="IPR002938">
    <property type="entry name" value="FAD-bd"/>
</dbReference>
<dbReference type="InterPro" id="IPR036188">
    <property type="entry name" value="FAD/NAD-bd_sf"/>
</dbReference>
<feature type="transmembrane region" description="Helical" evidence="7">
    <location>
        <begin position="12"/>
        <end position="32"/>
    </location>
</feature>
<evidence type="ECO:0000256" key="6">
    <source>
        <dbReference type="ARBA" id="ARBA00023033"/>
    </source>
</evidence>
<accession>A0ABQ3RL49</accession>
<name>A0ABQ3RL49_STRRR</name>
<sequence>MHDPRTAAPQRRNGIVVLGAGLAGPVAAIYLARRFGRVTVLERHADTRHTPAGQGRSLMVILSHRGWRVLRELGLEEAVRRICVPLTARCGHLPDGSTVVTPYSRDGAPIWAVERNRLHRLLLDAAEAEPGVDLHFERPVLAVDLDTPALLVRAGTAERWIPCGHVIGCDGVHSVVRAALVEQGAHEQVSTLELAYQEIVLDLPSCDRGLMHYWPAGDALFGAFPLVSSPLFAGSVFFRKDGPWPSYAAVTGARALARQFTDVFPALAAGIPDLEQQLATKPVSTVRLTRCDTWTSGGRAVLVGDSCHAMAPFMGQGMNCAFEDVRTLVRCLDREGDWQRALTAYERSRKNDGDAIADISYQHYRTMSRLPDPRQEAEEAVARRLVALMPDRFVPLYERCAFSEESYSSALAEEQQLRSLARRIISQYGSTAVDLPDPMLRASVAAH</sequence>
<dbReference type="RefSeq" id="WP_189994989.1">
    <property type="nucleotide sequence ID" value="NZ_BNCB01000007.1"/>
</dbReference>
<evidence type="ECO:0000256" key="3">
    <source>
        <dbReference type="ARBA" id="ARBA00022827"/>
    </source>
</evidence>
<keyword evidence="3" id="KW-0274">FAD</keyword>
<dbReference type="Pfam" id="PF01494">
    <property type="entry name" value="FAD_binding_3"/>
    <property type="match status" value="1"/>
</dbReference>
<dbReference type="Proteomes" id="UP000646738">
    <property type="component" value="Unassembled WGS sequence"/>
</dbReference>
<proteinExistence type="predicted"/>
<gene>
    <name evidence="9" type="primary">kmo</name>
    <name evidence="9" type="ORF">Srubr_64440</name>
</gene>
<comment type="cofactor">
    <cofactor evidence="1">
        <name>FAD</name>
        <dbReference type="ChEBI" id="CHEBI:57692"/>
    </cofactor>
</comment>
<organism evidence="9 10">
    <name type="scientific">Streptomyces rubradiris</name>
    <name type="common">Streptomyces achromogenes subsp. rubradiris</name>
    <dbReference type="NCBI Taxonomy" id="285531"/>
    <lineage>
        <taxon>Bacteria</taxon>
        <taxon>Bacillati</taxon>
        <taxon>Actinomycetota</taxon>
        <taxon>Actinomycetes</taxon>
        <taxon>Kitasatosporales</taxon>
        <taxon>Streptomycetaceae</taxon>
        <taxon>Streptomyces</taxon>
    </lineage>
</organism>
<evidence type="ECO:0000259" key="8">
    <source>
        <dbReference type="Pfam" id="PF01494"/>
    </source>
</evidence>
<dbReference type="PRINTS" id="PR00420">
    <property type="entry name" value="RNGMNOXGNASE"/>
</dbReference>
<evidence type="ECO:0000313" key="9">
    <source>
        <dbReference type="EMBL" id="GHI56598.1"/>
    </source>
</evidence>
<keyword evidence="7" id="KW-0472">Membrane</keyword>
<keyword evidence="2" id="KW-0285">Flavoprotein</keyword>
<keyword evidence="6" id="KW-0503">Monooxygenase</keyword>
<dbReference type="PANTHER" id="PTHR46028:SF2">
    <property type="entry name" value="KYNURENINE 3-MONOOXYGENASE"/>
    <property type="match status" value="1"/>
</dbReference>
<feature type="domain" description="FAD-binding" evidence="8">
    <location>
        <begin position="16"/>
        <end position="355"/>
    </location>
</feature>
<keyword evidence="10" id="KW-1185">Reference proteome</keyword>
<comment type="caution">
    <text evidence="9">The sequence shown here is derived from an EMBL/GenBank/DDBJ whole genome shotgun (WGS) entry which is preliminary data.</text>
</comment>
<keyword evidence="4" id="KW-0521">NADP</keyword>
<evidence type="ECO:0000313" key="10">
    <source>
        <dbReference type="Proteomes" id="UP000646738"/>
    </source>
</evidence>
<dbReference type="SUPFAM" id="SSF51905">
    <property type="entry name" value="FAD/NAD(P)-binding domain"/>
    <property type="match status" value="1"/>
</dbReference>
<keyword evidence="7" id="KW-0812">Transmembrane</keyword>
<dbReference type="PANTHER" id="PTHR46028">
    <property type="entry name" value="KYNURENINE 3-MONOOXYGENASE"/>
    <property type="match status" value="1"/>
</dbReference>
<keyword evidence="5" id="KW-0560">Oxidoreductase</keyword>
<dbReference type="Gene3D" id="3.50.50.60">
    <property type="entry name" value="FAD/NAD(P)-binding domain"/>
    <property type="match status" value="1"/>
</dbReference>
<reference evidence="10" key="1">
    <citation type="submission" date="2023-07" db="EMBL/GenBank/DDBJ databases">
        <title>Whole genome shotgun sequence of Streptomyces achromogenes subsp. rubradiris NBRC 14000.</title>
        <authorList>
            <person name="Komaki H."/>
            <person name="Tamura T."/>
        </authorList>
    </citation>
    <scope>NUCLEOTIDE SEQUENCE [LARGE SCALE GENOMIC DNA]</scope>
    <source>
        <strain evidence="10">NBRC 14000</strain>
    </source>
</reference>
<evidence type="ECO:0000256" key="7">
    <source>
        <dbReference type="SAM" id="Phobius"/>
    </source>
</evidence>
<evidence type="ECO:0000256" key="1">
    <source>
        <dbReference type="ARBA" id="ARBA00001974"/>
    </source>
</evidence>
<evidence type="ECO:0000256" key="5">
    <source>
        <dbReference type="ARBA" id="ARBA00023002"/>
    </source>
</evidence>
<keyword evidence="7" id="KW-1133">Transmembrane helix</keyword>
<evidence type="ECO:0000256" key="2">
    <source>
        <dbReference type="ARBA" id="ARBA00022630"/>
    </source>
</evidence>